<gene>
    <name evidence="1" type="ORF">MARCHEWKA_05060</name>
</gene>
<name>A0A9E7N3B0_9CAUD</name>
<accession>A0A9E7N3B0</accession>
<evidence type="ECO:0000313" key="2">
    <source>
        <dbReference type="Proteomes" id="UP001056634"/>
    </source>
</evidence>
<proteinExistence type="predicted"/>
<dbReference type="Proteomes" id="UP001056634">
    <property type="component" value="Segment"/>
</dbReference>
<sequence length="181" mass="20155">MNNKPPCKKGFLAKTVQDLGRLTQHFDLAPPEGHDLSLKALEQQAWDWFAQVLHPVGLALHDLSLTSRQQPMDRRWGIALNIAYAPATIGSLVVINVPPSRAPEGSRDCVGLLLAADRERTSTRLYAEDGGPVGWGARYHLQRLDGSVQTWGNCTPRALITHRTIEMCRTLHRDVYGARNE</sequence>
<dbReference type="EMBL" id="ON529851">
    <property type="protein sequence ID" value="UTC29018.1"/>
    <property type="molecule type" value="Genomic_DNA"/>
</dbReference>
<evidence type="ECO:0000313" key="1">
    <source>
        <dbReference type="EMBL" id="UTC29018.1"/>
    </source>
</evidence>
<keyword evidence="2" id="KW-1185">Reference proteome</keyword>
<protein>
    <submittedName>
        <fullName evidence="1">Uncharacterized protein</fullName>
    </submittedName>
</protein>
<organism evidence="1 2">
    <name type="scientific">Brevundimonas phage vB_BpoS-Marchewka</name>
    <dbReference type="NCBI Taxonomy" id="2948604"/>
    <lineage>
        <taxon>Viruses</taxon>
        <taxon>Duplodnaviria</taxon>
        <taxon>Heunggongvirae</taxon>
        <taxon>Uroviricota</taxon>
        <taxon>Caudoviricetes</taxon>
        <taxon>Jeanschmidtviridae</taxon>
        <taxon>Marchewkavirus</taxon>
        <taxon>Marchewkavirus marchewka</taxon>
    </lineage>
</organism>
<reference evidence="1" key="1">
    <citation type="submission" date="2022-04" db="EMBL/GenBank/DDBJ databases">
        <authorList>
            <person name="Friedrich I."/>
            <person name="Schneider D."/>
            <person name="Poehlein A."/>
            <person name="Hertel R."/>
            <person name="Daniel R."/>
        </authorList>
    </citation>
    <scope>NUCLEOTIDE SEQUENCE</scope>
</reference>